<evidence type="ECO:0000313" key="1">
    <source>
        <dbReference type="EMBL" id="MDT0641576.1"/>
    </source>
</evidence>
<comment type="caution">
    <text evidence="1">The sequence shown here is derived from an EMBL/GenBank/DDBJ whole genome shotgun (WGS) entry which is preliminary data.</text>
</comment>
<dbReference type="EMBL" id="JAVRHQ010000001">
    <property type="protein sequence ID" value="MDT0641576.1"/>
    <property type="molecule type" value="Genomic_DNA"/>
</dbReference>
<reference evidence="1 2" key="1">
    <citation type="submission" date="2023-09" db="EMBL/GenBank/DDBJ databases">
        <authorList>
            <person name="Rey-Velasco X."/>
        </authorList>
    </citation>
    <scope>NUCLEOTIDE SEQUENCE [LARGE SCALE GENOMIC DNA]</scope>
    <source>
        <strain evidence="1 2">F363</strain>
    </source>
</reference>
<keyword evidence="2" id="KW-1185">Reference proteome</keyword>
<accession>A0ABU3C5F5</accession>
<gene>
    <name evidence="1" type="ORF">RM553_01910</name>
</gene>
<name>A0ABU3C5F5_9FLAO</name>
<protein>
    <submittedName>
        <fullName evidence="1">Uncharacterized protein</fullName>
    </submittedName>
</protein>
<dbReference type="Proteomes" id="UP001262889">
    <property type="component" value="Unassembled WGS sequence"/>
</dbReference>
<evidence type="ECO:0000313" key="2">
    <source>
        <dbReference type="Proteomes" id="UP001262889"/>
    </source>
</evidence>
<dbReference type="RefSeq" id="WP_311533284.1">
    <property type="nucleotide sequence ID" value="NZ_JAVRHQ010000001.1"/>
</dbReference>
<sequence length="404" mass="47548">MKNEYLPYPLEWLDLLITVTLNPDRTDITSIDSEQLDYIIDRLPQENLRLQSLIKSQIFSSNKQKEIILLIKQYHSSLIVLLDQALQNKTTSSKTANLKNLYKVLLSNIDELLSFIETRFCDNLSPEERVPKTYLSVTRKELKKKVDKLKSNVNDDVKQNPAFKIILNRLYHFVNTTCLQYQVTFRDVFYKKTLLRGLEDLDWKKDQTEAYSPLDELLIYLNYNSKAYMNLLTDRLARCINSYDNTIEKMDRLLYYYKAFNQLHRKPNMILNPKYHGLETILGNWFVQEILYLEKKLRLSVVPLHSKMEKQKSNPATPKEKQKVLCMLSTDQIGLILRAADESRILVAKSMSQVFKTIVPHLSTSHKKDLSYDGMRSKSYVAEERDKQIAIETLERIIKKIREY</sequence>
<organism evidence="1 2">
    <name type="scientific">Autumnicola tepida</name>
    <dbReference type="NCBI Taxonomy" id="3075595"/>
    <lineage>
        <taxon>Bacteria</taxon>
        <taxon>Pseudomonadati</taxon>
        <taxon>Bacteroidota</taxon>
        <taxon>Flavobacteriia</taxon>
        <taxon>Flavobacteriales</taxon>
        <taxon>Flavobacteriaceae</taxon>
        <taxon>Autumnicola</taxon>
    </lineage>
</organism>
<proteinExistence type="predicted"/>